<dbReference type="AlphaFoldDB" id="A0A4U5ML00"/>
<accession>A0A4U5ML00</accession>
<feature type="compositionally biased region" description="Acidic residues" evidence="1">
    <location>
        <begin position="72"/>
        <end position="83"/>
    </location>
</feature>
<protein>
    <submittedName>
        <fullName evidence="2">Uncharacterized protein</fullName>
    </submittedName>
</protein>
<organism evidence="2 3">
    <name type="scientific">Steinernema carpocapsae</name>
    <name type="common">Entomopathogenic nematode</name>
    <dbReference type="NCBI Taxonomy" id="34508"/>
    <lineage>
        <taxon>Eukaryota</taxon>
        <taxon>Metazoa</taxon>
        <taxon>Ecdysozoa</taxon>
        <taxon>Nematoda</taxon>
        <taxon>Chromadorea</taxon>
        <taxon>Rhabditida</taxon>
        <taxon>Tylenchina</taxon>
        <taxon>Panagrolaimomorpha</taxon>
        <taxon>Strongyloidoidea</taxon>
        <taxon>Steinernematidae</taxon>
        <taxon>Steinernema</taxon>
    </lineage>
</organism>
<evidence type="ECO:0000313" key="3">
    <source>
        <dbReference type="Proteomes" id="UP000298663"/>
    </source>
</evidence>
<feature type="region of interest" description="Disordered" evidence="1">
    <location>
        <begin position="72"/>
        <end position="99"/>
    </location>
</feature>
<evidence type="ECO:0000256" key="1">
    <source>
        <dbReference type="SAM" id="MobiDB-lite"/>
    </source>
</evidence>
<comment type="caution">
    <text evidence="2">The sequence shown here is derived from an EMBL/GenBank/DDBJ whole genome shotgun (WGS) entry which is preliminary data.</text>
</comment>
<dbReference type="Proteomes" id="UP000298663">
    <property type="component" value="Unassembled WGS sequence"/>
</dbReference>
<name>A0A4U5ML00_STECR</name>
<keyword evidence="3" id="KW-1185">Reference proteome</keyword>
<reference evidence="2 3" key="1">
    <citation type="journal article" date="2015" name="Genome Biol.">
        <title>Comparative genomics of Steinernema reveals deeply conserved gene regulatory networks.</title>
        <authorList>
            <person name="Dillman A.R."/>
            <person name="Macchietto M."/>
            <person name="Porter C.F."/>
            <person name="Rogers A."/>
            <person name="Williams B."/>
            <person name="Antoshechkin I."/>
            <person name="Lee M.M."/>
            <person name="Goodwin Z."/>
            <person name="Lu X."/>
            <person name="Lewis E.E."/>
            <person name="Goodrich-Blair H."/>
            <person name="Stock S.P."/>
            <person name="Adams B.J."/>
            <person name="Sternberg P.W."/>
            <person name="Mortazavi A."/>
        </authorList>
    </citation>
    <scope>NUCLEOTIDE SEQUENCE [LARGE SCALE GENOMIC DNA]</scope>
    <source>
        <strain evidence="2 3">ALL</strain>
    </source>
</reference>
<dbReference type="EMBL" id="AZBU02000007">
    <property type="protein sequence ID" value="TKR70097.1"/>
    <property type="molecule type" value="Genomic_DNA"/>
</dbReference>
<sequence length="146" mass="16776">MFGAIRTFLSSFSWFKTSEERQKKVEIELNLSETANDAHNFSESDTPEIRINARKRKARCATPRDTHVDLPEIESEALEEVEQDASVKRSRKRRSTEATQDLVRNRCQLTRGQLGLPGNQKARIGRSYFSIDGQGNIILKDLRPRK</sequence>
<proteinExistence type="predicted"/>
<reference evidence="2 3" key="2">
    <citation type="journal article" date="2019" name="G3 (Bethesda)">
        <title>Hybrid Assembly of the Genome of the Entomopathogenic Nematode Steinernema carpocapsae Identifies the X-Chromosome.</title>
        <authorList>
            <person name="Serra L."/>
            <person name="Macchietto M."/>
            <person name="Macias-Munoz A."/>
            <person name="McGill C.J."/>
            <person name="Rodriguez I.M."/>
            <person name="Rodriguez B."/>
            <person name="Murad R."/>
            <person name="Mortazavi A."/>
        </authorList>
    </citation>
    <scope>NUCLEOTIDE SEQUENCE [LARGE SCALE GENOMIC DNA]</scope>
    <source>
        <strain evidence="2 3">ALL</strain>
    </source>
</reference>
<evidence type="ECO:0000313" key="2">
    <source>
        <dbReference type="EMBL" id="TKR70097.1"/>
    </source>
</evidence>
<gene>
    <name evidence="2" type="ORF">L596_022164</name>
</gene>